<dbReference type="GO" id="GO:0046872">
    <property type="term" value="F:metal ion binding"/>
    <property type="evidence" value="ECO:0007669"/>
    <property type="project" value="UniProtKB-KW"/>
</dbReference>
<dbReference type="STRING" id="1400863.BN873_350116"/>
<dbReference type="InterPro" id="IPR036412">
    <property type="entry name" value="HAD-like_sf"/>
</dbReference>
<evidence type="ECO:0000256" key="4">
    <source>
        <dbReference type="ARBA" id="ARBA00022842"/>
    </source>
</evidence>
<dbReference type="PRINTS" id="PR00413">
    <property type="entry name" value="HADHALOGNASE"/>
</dbReference>
<evidence type="ECO:0000313" key="6">
    <source>
        <dbReference type="Proteomes" id="UP000035760"/>
    </source>
</evidence>
<evidence type="ECO:0000313" key="5">
    <source>
        <dbReference type="EMBL" id="CDI02860.1"/>
    </source>
</evidence>
<dbReference type="EMBL" id="CBTJ020000042">
    <property type="protein sequence ID" value="CDI02860.1"/>
    <property type="molecule type" value="Genomic_DNA"/>
</dbReference>
<name>W6MAC4_9GAMM</name>
<gene>
    <name evidence="5" type="ORF">BN873_350116</name>
</gene>
<dbReference type="SFLD" id="SFLDG01129">
    <property type="entry name" value="C1.5:_HAD__Beta-PGM__Phosphata"/>
    <property type="match status" value="1"/>
</dbReference>
<dbReference type="Gene3D" id="3.40.50.1000">
    <property type="entry name" value="HAD superfamily/HAD-like"/>
    <property type="match status" value="1"/>
</dbReference>
<evidence type="ECO:0000256" key="2">
    <source>
        <dbReference type="ARBA" id="ARBA00006171"/>
    </source>
</evidence>
<dbReference type="Proteomes" id="UP000035760">
    <property type="component" value="Unassembled WGS sequence"/>
</dbReference>
<comment type="similarity">
    <text evidence="2">Belongs to the HAD-like hydrolase superfamily. CbbY/CbbZ/Gph/YieH family.</text>
</comment>
<protein>
    <submittedName>
        <fullName evidence="5">Haloacid dehalogenase-like hydrolase family protein</fullName>
    </submittedName>
</protein>
<dbReference type="InterPro" id="IPR023214">
    <property type="entry name" value="HAD_sf"/>
</dbReference>
<dbReference type="PANTHER" id="PTHR46193">
    <property type="entry name" value="6-PHOSPHOGLUCONATE PHOSPHATASE"/>
    <property type="match status" value="1"/>
</dbReference>
<keyword evidence="6" id="KW-1185">Reference proteome</keyword>
<dbReference type="InterPro" id="IPR023198">
    <property type="entry name" value="PGP-like_dom2"/>
</dbReference>
<reference evidence="5" key="2">
    <citation type="submission" date="2014-03" db="EMBL/GenBank/DDBJ databases">
        <title>Candidatus Competibacter-lineage genomes retrieved from metagenomes reveal functional metabolic diversity.</title>
        <authorList>
            <person name="McIlroy S.J."/>
            <person name="Albertsen M."/>
            <person name="Andresen E.K."/>
            <person name="Saunders A.M."/>
            <person name="Kristiansen R."/>
            <person name="Stokholm-Bjerregaard M."/>
            <person name="Nielsen K.L."/>
            <person name="Nielsen P.H."/>
        </authorList>
    </citation>
    <scope>NUCLEOTIDE SEQUENCE</scope>
    <source>
        <strain evidence="5">Run_A_D11</strain>
    </source>
</reference>
<dbReference type="InterPro" id="IPR051600">
    <property type="entry name" value="Beta-PGM-like"/>
</dbReference>
<dbReference type="GO" id="GO:0016787">
    <property type="term" value="F:hydrolase activity"/>
    <property type="evidence" value="ECO:0007669"/>
    <property type="project" value="UniProtKB-KW"/>
</dbReference>
<dbReference type="SUPFAM" id="SSF56784">
    <property type="entry name" value="HAD-like"/>
    <property type="match status" value="1"/>
</dbReference>
<reference evidence="5" key="1">
    <citation type="submission" date="2013-07" db="EMBL/GenBank/DDBJ databases">
        <authorList>
            <person name="McIlroy S."/>
        </authorList>
    </citation>
    <scope>NUCLEOTIDE SEQUENCE [LARGE SCALE GENOMIC DNA]</scope>
    <source>
        <strain evidence="5">Run_A_D11</strain>
    </source>
</reference>
<dbReference type="NCBIfam" id="TIGR01509">
    <property type="entry name" value="HAD-SF-IA-v3"/>
    <property type="match status" value="1"/>
</dbReference>
<dbReference type="Pfam" id="PF00702">
    <property type="entry name" value="Hydrolase"/>
    <property type="match status" value="1"/>
</dbReference>
<dbReference type="CDD" id="cd07526">
    <property type="entry name" value="HAD_BPGM_like"/>
    <property type="match status" value="1"/>
</dbReference>
<evidence type="ECO:0000256" key="3">
    <source>
        <dbReference type="ARBA" id="ARBA00022723"/>
    </source>
</evidence>
<organism evidence="5 6">
    <name type="scientific">Candidatus Competibacter denitrificans Run_A_D11</name>
    <dbReference type="NCBI Taxonomy" id="1400863"/>
    <lineage>
        <taxon>Bacteria</taxon>
        <taxon>Pseudomonadati</taxon>
        <taxon>Pseudomonadota</taxon>
        <taxon>Gammaproteobacteria</taxon>
        <taxon>Candidatus Competibacteraceae</taxon>
        <taxon>Candidatus Competibacter</taxon>
    </lineage>
</organism>
<evidence type="ECO:0000256" key="1">
    <source>
        <dbReference type="ARBA" id="ARBA00001946"/>
    </source>
</evidence>
<dbReference type="OrthoDB" id="9800058at2"/>
<dbReference type="Gene3D" id="1.10.150.240">
    <property type="entry name" value="Putative phosphatase, domain 2"/>
    <property type="match status" value="1"/>
</dbReference>
<keyword evidence="3" id="KW-0479">Metal-binding</keyword>
<dbReference type="InterPro" id="IPR006439">
    <property type="entry name" value="HAD-SF_hydro_IA"/>
</dbReference>
<keyword evidence="4" id="KW-0460">Magnesium</keyword>
<dbReference type="SFLD" id="SFLDS00003">
    <property type="entry name" value="Haloacid_Dehalogenase"/>
    <property type="match status" value="1"/>
</dbReference>
<accession>W6MAC4</accession>
<dbReference type="RefSeq" id="WP_048673409.1">
    <property type="nucleotide sequence ID" value="NZ_CBTJ020000042.1"/>
</dbReference>
<comment type="caution">
    <text evidence="5">The sequence shown here is derived from an EMBL/GenBank/DDBJ whole genome shotgun (WGS) entry which is preliminary data.</text>
</comment>
<dbReference type="AlphaFoldDB" id="W6MAC4"/>
<dbReference type="PANTHER" id="PTHR46193:SF10">
    <property type="entry name" value="6-PHOSPHOGLUCONATE PHOSPHATASE"/>
    <property type="match status" value="1"/>
</dbReference>
<sequence>MDAVIFDCDGVLVDSEVLALHVLERELALLMPTIDTAPLLQNTAGTSTADILAMVEQRTGQTLPPGTVPRIIAAIDHALDEELEPIPGARAAIEQIPALKAVASNSSLASVRRSVARAGLTTHFGDRMFSADMVAEPKPAPDLYLYAAAQLGVTPGRCLVIEDSVPGTMAARAAGMTVIGFTGASHVPADQAQRLYQAGAAAVIDRMDGLPERVNGWPLPAAS</sequence>
<comment type="cofactor">
    <cofactor evidence="1">
        <name>Mg(2+)</name>
        <dbReference type="ChEBI" id="CHEBI:18420"/>
    </cofactor>
</comment>
<proteinExistence type="inferred from homology"/>